<reference evidence="8 9" key="1">
    <citation type="submission" date="2024-09" db="EMBL/GenBank/DDBJ databases">
        <title>Rethinking Asexuality: The Enigmatic Case of Functional Sexual Genes in Lepraria (Stereocaulaceae).</title>
        <authorList>
            <person name="Doellman M."/>
            <person name="Sun Y."/>
            <person name="Barcenas-Pena A."/>
            <person name="Lumbsch H.T."/>
            <person name="Grewe F."/>
        </authorList>
    </citation>
    <scope>NUCLEOTIDE SEQUENCE [LARGE SCALE GENOMIC DNA]</scope>
    <source>
        <strain evidence="8 9">Mercado 3170</strain>
    </source>
</reference>
<keyword evidence="2 6" id="KW-0812">Transmembrane</keyword>
<evidence type="ECO:0000256" key="1">
    <source>
        <dbReference type="ARBA" id="ARBA00004141"/>
    </source>
</evidence>
<dbReference type="Proteomes" id="UP001590950">
    <property type="component" value="Unassembled WGS sequence"/>
</dbReference>
<feature type="transmembrane region" description="Helical" evidence="6">
    <location>
        <begin position="232"/>
        <end position="250"/>
    </location>
</feature>
<keyword evidence="4 6" id="KW-0472">Membrane</keyword>
<feature type="transmembrane region" description="Helical" evidence="6">
    <location>
        <begin position="61"/>
        <end position="85"/>
    </location>
</feature>
<dbReference type="PANTHER" id="PTHR33048">
    <property type="entry name" value="PTH11-LIKE INTEGRAL MEMBRANE PROTEIN (AFU_ORTHOLOGUE AFUA_5G11245)"/>
    <property type="match status" value="1"/>
</dbReference>
<comment type="caution">
    <text evidence="8">The sequence shown here is derived from an EMBL/GenBank/DDBJ whole genome shotgun (WGS) entry which is preliminary data.</text>
</comment>
<keyword evidence="9" id="KW-1185">Reference proteome</keyword>
<protein>
    <recommendedName>
        <fullName evidence="7">Rhodopsin domain-containing protein</fullName>
    </recommendedName>
</protein>
<evidence type="ECO:0000256" key="3">
    <source>
        <dbReference type="ARBA" id="ARBA00022989"/>
    </source>
</evidence>
<accession>A0ABR4AFB8</accession>
<dbReference type="InterPro" id="IPR049326">
    <property type="entry name" value="Rhodopsin_dom_fungi"/>
</dbReference>
<organism evidence="8 9">
    <name type="scientific">Stereocaulon virgatum</name>
    <dbReference type="NCBI Taxonomy" id="373712"/>
    <lineage>
        <taxon>Eukaryota</taxon>
        <taxon>Fungi</taxon>
        <taxon>Dikarya</taxon>
        <taxon>Ascomycota</taxon>
        <taxon>Pezizomycotina</taxon>
        <taxon>Lecanoromycetes</taxon>
        <taxon>OSLEUM clade</taxon>
        <taxon>Lecanoromycetidae</taxon>
        <taxon>Lecanorales</taxon>
        <taxon>Lecanorineae</taxon>
        <taxon>Stereocaulaceae</taxon>
        <taxon>Stereocaulon</taxon>
    </lineage>
</organism>
<evidence type="ECO:0000259" key="7">
    <source>
        <dbReference type="Pfam" id="PF20684"/>
    </source>
</evidence>
<evidence type="ECO:0000313" key="9">
    <source>
        <dbReference type="Proteomes" id="UP001590950"/>
    </source>
</evidence>
<evidence type="ECO:0000256" key="2">
    <source>
        <dbReference type="ARBA" id="ARBA00022692"/>
    </source>
</evidence>
<evidence type="ECO:0000256" key="4">
    <source>
        <dbReference type="ARBA" id="ARBA00023136"/>
    </source>
</evidence>
<feature type="transmembrane region" description="Helical" evidence="6">
    <location>
        <begin position="179"/>
        <end position="204"/>
    </location>
</feature>
<keyword evidence="3 6" id="KW-1133">Transmembrane helix</keyword>
<evidence type="ECO:0000313" key="8">
    <source>
        <dbReference type="EMBL" id="KAL2043536.1"/>
    </source>
</evidence>
<dbReference type="InterPro" id="IPR052337">
    <property type="entry name" value="SAT4-like"/>
</dbReference>
<gene>
    <name evidence="8" type="ORF">N7G274_003843</name>
</gene>
<feature type="transmembrane region" description="Helical" evidence="6">
    <location>
        <begin position="97"/>
        <end position="118"/>
    </location>
</feature>
<dbReference type="Pfam" id="PF20684">
    <property type="entry name" value="Fung_rhodopsin"/>
    <property type="match status" value="1"/>
</dbReference>
<proteinExistence type="inferred from homology"/>
<feature type="transmembrane region" description="Helical" evidence="6">
    <location>
        <begin position="302"/>
        <end position="321"/>
    </location>
</feature>
<name>A0ABR4AFB8_9LECA</name>
<evidence type="ECO:0000256" key="5">
    <source>
        <dbReference type="ARBA" id="ARBA00038359"/>
    </source>
</evidence>
<feature type="transmembrane region" description="Helical" evidence="6">
    <location>
        <begin position="138"/>
        <end position="158"/>
    </location>
</feature>
<dbReference type="PANTHER" id="PTHR33048:SF129">
    <property type="entry name" value="INTEGRAL MEMBRANE PROTEIN-RELATED"/>
    <property type="match status" value="1"/>
</dbReference>
<feature type="transmembrane region" description="Helical" evidence="6">
    <location>
        <begin position="262"/>
        <end position="282"/>
    </location>
</feature>
<evidence type="ECO:0000256" key="6">
    <source>
        <dbReference type="SAM" id="Phobius"/>
    </source>
</evidence>
<comment type="similarity">
    <text evidence="5">Belongs to the SAT4 family.</text>
</comment>
<comment type="subcellular location">
    <subcellularLocation>
        <location evidence="1">Membrane</location>
        <topology evidence="1">Multi-pass membrane protein</topology>
    </subcellularLocation>
</comment>
<sequence>MSSSPRLGQRPASNDDWLIVRGYARSLGIPDNMIDPSQGFALLVNRSQPYTGNYTSQGPSIIAVMAIAIALVILTTGTRLCLRAFRKSLNVGYDDLVIIPAAIGAMGWFGMMIAMAAVGGVGKHIDDITYSELNNFYWFARLSQIAFWTTASLIKISITLFNSRLTSLTSSQWIDAHNAFLVLIIGFIVASLLTSLLHCTPIAVQYSLVDLGSLSKAPQCITSNLLSSTLDILHSIFSFALLYLSTVFLSQMKMSTSTKLRLGCLFSIGMISCIGSVVRQIFTHQENVDITRLYTHQMAWSTVDIFFAITAASLPILNALLPTSWRGWLQSTPAGLSIFNVHEGTDPTAFTNEKPFQGPQNSANAIMLVAELDKDSFTRRTERLWDKAFENSSHSLDIGGVCRTEHL</sequence>
<feature type="domain" description="Rhodopsin" evidence="7">
    <location>
        <begin position="79"/>
        <end position="321"/>
    </location>
</feature>
<dbReference type="EMBL" id="JBEFKJ010000011">
    <property type="protein sequence ID" value="KAL2043536.1"/>
    <property type="molecule type" value="Genomic_DNA"/>
</dbReference>